<evidence type="ECO:0000313" key="2">
    <source>
        <dbReference type="EMBL" id="GEC85340.1"/>
    </source>
</evidence>
<reference evidence="2 3" key="1">
    <citation type="submission" date="2019-06" db="EMBL/GenBank/DDBJ databases">
        <title>Whole genome shotgun sequence of Corynebacterium variabile NBRC 15286.</title>
        <authorList>
            <person name="Hosoyama A."/>
            <person name="Uohara A."/>
            <person name="Ohji S."/>
            <person name="Ichikawa N."/>
        </authorList>
    </citation>
    <scope>NUCLEOTIDE SEQUENCE [LARGE SCALE GENOMIC DNA]</scope>
    <source>
        <strain evidence="2 3">NBRC 15286</strain>
    </source>
</reference>
<evidence type="ECO:0000256" key="1">
    <source>
        <dbReference type="SAM" id="Phobius"/>
    </source>
</evidence>
<gene>
    <name evidence="2" type="ORF">CVA01_06540</name>
</gene>
<organism evidence="2 3">
    <name type="scientific">Corynebacterium variabile</name>
    <dbReference type="NCBI Taxonomy" id="1727"/>
    <lineage>
        <taxon>Bacteria</taxon>
        <taxon>Bacillati</taxon>
        <taxon>Actinomycetota</taxon>
        <taxon>Actinomycetes</taxon>
        <taxon>Mycobacteriales</taxon>
        <taxon>Corynebacteriaceae</taxon>
        <taxon>Corynebacterium</taxon>
    </lineage>
</organism>
<dbReference type="GeneID" id="82886812"/>
<keyword evidence="1" id="KW-1133">Transmembrane helix</keyword>
<dbReference type="AlphaFoldDB" id="A0A4Y4C2H8"/>
<keyword evidence="1" id="KW-0472">Membrane</keyword>
<dbReference type="EMBL" id="BJNT01000004">
    <property type="protein sequence ID" value="GEC85340.1"/>
    <property type="molecule type" value="Genomic_DNA"/>
</dbReference>
<keyword evidence="1" id="KW-0812">Transmembrane</keyword>
<comment type="caution">
    <text evidence="2">The sequence shown here is derived from an EMBL/GenBank/DDBJ whole genome shotgun (WGS) entry which is preliminary data.</text>
</comment>
<feature type="transmembrane region" description="Helical" evidence="1">
    <location>
        <begin position="20"/>
        <end position="46"/>
    </location>
</feature>
<dbReference type="RefSeq" id="WP_244938114.1">
    <property type="nucleotide sequence ID" value="NZ_BJNT01000004.1"/>
</dbReference>
<name>A0A4Y4C2H8_9CORY</name>
<dbReference type="NCBIfam" id="NF041390">
    <property type="entry name" value="TadE_Rv3655c"/>
    <property type="match status" value="1"/>
</dbReference>
<evidence type="ECO:0008006" key="4">
    <source>
        <dbReference type="Google" id="ProtNLM"/>
    </source>
</evidence>
<accession>A0A4Y4C2H8</accession>
<sequence>MPSTRSDPGRSDAGYVTVEAAIMFTALTVVVGLVVAGIVTVASYLGAVDLARDAARAAALDPGNATGAASSVVSSVDADAQVSVSGGGGAGTDLITVQVTRPGHLFDLSATAVIVAEPSGESQ</sequence>
<evidence type="ECO:0000313" key="3">
    <source>
        <dbReference type="Proteomes" id="UP000319986"/>
    </source>
</evidence>
<protein>
    <recommendedName>
        <fullName evidence="4">TadE-like protein</fullName>
    </recommendedName>
</protein>
<dbReference type="InterPro" id="IPR049790">
    <property type="entry name" value="Rv3655c/TadE"/>
</dbReference>
<dbReference type="Proteomes" id="UP000319986">
    <property type="component" value="Unassembled WGS sequence"/>
</dbReference>
<proteinExistence type="predicted"/>